<protein>
    <recommendedName>
        <fullName evidence="4">F-box domain-containing protein</fullName>
    </recommendedName>
</protein>
<dbReference type="AlphaFoldDB" id="A0AAV5EVL3"/>
<feature type="compositionally biased region" description="Basic and acidic residues" evidence="1">
    <location>
        <begin position="1"/>
        <end position="10"/>
    </location>
</feature>
<dbReference type="PANTHER" id="PTHR31672:SF13">
    <property type="entry name" value="F-BOX PROTEIN CPR30-LIKE"/>
    <property type="match status" value="1"/>
</dbReference>
<evidence type="ECO:0000313" key="2">
    <source>
        <dbReference type="EMBL" id="GJN26577.1"/>
    </source>
</evidence>
<proteinExistence type="predicted"/>
<keyword evidence="3" id="KW-1185">Reference proteome</keyword>
<dbReference type="SUPFAM" id="SSF81383">
    <property type="entry name" value="F-box domain"/>
    <property type="match status" value="1"/>
</dbReference>
<comment type="caution">
    <text evidence="2">The sequence shown here is derived from an EMBL/GenBank/DDBJ whole genome shotgun (WGS) entry which is preliminary data.</text>
</comment>
<evidence type="ECO:0008006" key="4">
    <source>
        <dbReference type="Google" id="ProtNLM"/>
    </source>
</evidence>
<gene>
    <name evidence="2" type="primary">gb14519</name>
    <name evidence="2" type="ORF">PR202_gb14519</name>
</gene>
<feature type="region of interest" description="Disordered" evidence="1">
    <location>
        <begin position="1"/>
        <end position="35"/>
    </location>
</feature>
<reference evidence="2" key="1">
    <citation type="journal article" date="2018" name="DNA Res.">
        <title>Multiple hybrid de novo genome assembly of finger millet, an orphan allotetraploid crop.</title>
        <authorList>
            <person name="Hatakeyama M."/>
            <person name="Aluri S."/>
            <person name="Balachadran M.T."/>
            <person name="Sivarajan S.R."/>
            <person name="Patrignani A."/>
            <person name="Gruter S."/>
            <person name="Poveda L."/>
            <person name="Shimizu-Inatsugi R."/>
            <person name="Baeten J."/>
            <person name="Francoijs K.J."/>
            <person name="Nataraja K.N."/>
            <person name="Reddy Y.A.N."/>
            <person name="Phadnis S."/>
            <person name="Ravikumar R.L."/>
            <person name="Schlapbach R."/>
            <person name="Sreeman S.M."/>
            <person name="Shimizu K.K."/>
        </authorList>
    </citation>
    <scope>NUCLEOTIDE SEQUENCE</scope>
</reference>
<reference evidence="2" key="2">
    <citation type="submission" date="2021-12" db="EMBL/GenBank/DDBJ databases">
        <title>Resequencing data analysis of finger millet.</title>
        <authorList>
            <person name="Hatakeyama M."/>
            <person name="Aluri S."/>
            <person name="Balachadran M.T."/>
            <person name="Sivarajan S.R."/>
            <person name="Poveda L."/>
            <person name="Shimizu-Inatsugi R."/>
            <person name="Schlapbach R."/>
            <person name="Sreeman S.M."/>
            <person name="Shimizu K.K."/>
        </authorList>
    </citation>
    <scope>NUCLEOTIDE SEQUENCE</scope>
</reference>
<dbReference type="EMBL" id="BQKI01000079">
    <property type="protein sequence ID" value="GJN26577.1"/>
    <property type="molecule type" value="Genomic_DNA"/>
</dbReference>
<evidence type="ECO:0000256" key="1">
    <source>
        <dbReference type="SAM" id="MobiDB-lite"/>
    </source>
</evidence>
<sequence length="160" mass="17723">MGNKRARDTEDQATAAPSPSAPDAKKRNSSDDAPGAGVCDDVLDNIFARLPARTAVASMVLSKHHHRLICSSEFRRMHFRLSPPLVSPHIAYISKFHCFHVAGAGHNSDAPMRTLGGIYHEMKYINTCNGILLFARERETKPPTCVLWNPALADMMTRRN</sequence>
<dbReference type="InterPro" id="IPR036047">
    <property type="entry name" value="F-box-like_dom_sf"/>
</dbReference>
<organism evidence="2 3">
    <name type="scientific">Eleusine coracana subsp. coracana</name>
    <dbReference type="NCBI Taxonomy" id="191504"/>
    <lineage>
        <taxon>Eukaryota</taxon>
        <taxon>Viridiplantae</taxon>
        <taxon>Streptophyta</taxon>
        <taxon>Embryophyta</taxon>
        <taxon>Tracheophyta</taxon>
        <taxon>Spermatophyta</taxon>
        <taxon>Magnoliopsida</taxon>
        <taxon>Liliopsida</taxon>
        <taxon>Poales</taxon>
        <taxon>Poaceae</taxon>
        <taxon>PACMAD clade</taxon>
        <taxon>Chloridoideae</taxon>
        <taxon>Cynodonteae</taxon>
        <taxon>Eleusininae</taxon>
        <taxon>Eleusine</taxon>
    </lineage>
</organism>
<name>A0AAV5EVL3_ELECO</name>
<dbReference type="Proteomes" id="UP001054889">
    <property type="component" value="Unassembled WGS sequence"/>
</dbReference>
<evidence type="ECO:0000313" key="3">
    <source>
        <dbReference type="Proteomes" id="UP001054889"/>
    </source>
</evidence>
<accession>A0AAV5EVL3</accession>
<dbReference type="InterPro" id="IPR050796">
    <property type="entry name" value="SCF_F-box_component"/>
</dbReference>
<dbReference type="PANTHER" id="PTHR31672">
    <property type="entry name" value="BNACNNG10540D PROTEIN"/>
    <property type="match status" value="1"/>
</dbReference>